<name>A0ABU9E487_9BACT</name>
<protein>
    <submittedName>
        <fullName evidence="1">DUF2695 domain-containing protein</fullName>
    </submittedName>
</protein>
<keyword evidence="2" id="KW-1185">Reference proteome</keyword>
<dbReference type="EMBL" id="JBBHLI010000001">
    <property type="protein sequence ID" value="MEK9499532.1"/>
    <property type="molecule type" value="Genomic_DNA"/>
</dbReference>
<dbReference type="Pfam" id="PF10905">
    <property type="entry name" value="DUF2695"/>
    <property type="match status" value="1"/>
</dbReference>
<evidence type="ECO:0000313" key="2">
    <source>
        <dbReference type="Proteomes" id="UP001484239"/>
    </source>
</evidence>
<proteinExistence type="predicted"/>
<sequence>MRRTHRPSPLTLHQLQELVDHVATQLESRPCDHTTRHAEAWCRARGLNVRATLNWLKTRGGWCDCEVWLNVL</sequence>
<dbReference type="RefSeq" id="WP_405276312.1">
    <property type="nucleotide sequence ID" value="NZ_JBBHLI010000001.1"/>
</dbReference>
<dbReference type="Proteomes" id="UP001484239">
    <property type="component" value="Unassembled WGS sequence"/>
</dbReference>
<dbReference type="InterPro" id="IPR024248">
    <property type="entry name" value="DUF2695"/>
</dbReference>
<organism evidence="1 2">
    <name type="scientific">Gaopeijia maritima</name>
    <dbReference type="NCBI Taxonomy" id="3119007"/>
    <lineage>
        <taxon>Bacteria</taxon>
        <taxon>Pseudomonadati</taxon>
        <taxon>Gemmatimonadota</taxon>
        <taxon>Longimicrobiia</taxon>
        <taxon>Gaopeijiales</taxon>
        <taxon>Gaopeijiaceae</taxon>
        <taxon>Gaopeijia</taxon>
    </lineage>
</organism>
<evidence type="ECO:0000313" key="1">
    <source>
        <dbReference type="EMBL" id="MEK9499532.1"/>
    </source>
</evidence>
<comment type="caution">
    <text evidence="1">The sequence shown here is derived from an EMBL/GenBank/DDBJ whole genome shotgun (WGS) entry which is preliminary data.</text>
</comment>
<gene>
    <name evidence="1" type="ORF">WI372_00880</name>
</gene>
<reference evidence="1 2" key="1">
    <citation type="submission" date="2024-02" db="EMBL/GenBank/DDBJ databases">
        <title>A novel Gemmatimonadota bacterium.</title>
        <authorList>
            <person name="Du Z.-J."/>
            <person name="Ye Y.-Q."/>
        </authorList>
    </citation>
    <scope>NUCLEOTIDE SEQUENCE [LARGE SCALE GENOMIC DNA]</scope>
    <source>
        <strain evidence="1 2">DH-20</strain>
    </source>
</reference>
<accession>A0ABU9E487</accession>